<protein>
    <submittedName>
        <fullName evidence="2">Uncharacterized protein</fullName>
    </submittedName>
</protein>
<reference evidence="2" key="3">
    <citation type="submission" date="2025-09" db="UniProtKB">
        <authorList>
            <consortium name="Ensembl"/>
        </authorList>
    </citation>
    <scope>IDENTIFICATION</scope>
</reference>
<dbReference type="Ensembl" id="ENSCINT00000034400.1">
    <property type="protein sequence ID" value="ENSCINP00000034320.1"/>
    <property type="gene ID" value="ENSCING00000019483.1"/>
</dbReference>
<keyword evidence="1" id="KW-0812">Transmembrane</keyword>
<keyword evidence="1" id="KW-0472">Membrane</keyword>
<dbReference type="AlphaFoldDB" id="H2XXD6"/>
<evidence type="ECO:0000313" key="2">
    <source>
        <dbReference type="Ensembl" id="ENSCINP00000034320.1"/>
    </source>
</evidence>
<keyword evidence="1" id="KW-1133">Transmembrane helix</keyword>
<evidence type="ECO:0000256" key="1">
    <source>
        <dbReference type="SAM" id="Phobius"/>
    </source>
</evidence>
<feature type="transmembrane region" description="Helical" evidence="1">
    <location>
        <begin position="24"/>
        <end position="47"/>
    </location>
</feature>
<dbReference type="HOGENOM" id="CLU_3073833_0_0_1"/>
<name>H2XXD6_CIOIN</name>
<evidence type="ECO:0000313" key="3">
    <source>
        <dbReference type="Proteomes" id="UP000008144"/>
    </source>
</evidence>
<dbReference type="Proteomes" id="UP000008144">
    <property type="component" value="Unassembled WGS sequence"/>
</dbReference>
<organism evidence="2 3">
    <name type="scientific">Ciona intestinalis</name>
    <name type="common">Transparent sea squirt</name>
    <name type="synonym">Ascidia intestinalis</name>
    <dbReference type="NCBI Taxonomy" id="7719"/>
    <lineage>
        <taxon>Eukaryota</taxon>
        <taxon>Metazoa</taxon>
        <taxon>Chordata</taxon>
        <taxon>Tunicata</taxon>
        <taxon>Ascidiacea</taxon>
        <taxon>Phlebobranchia</taxon>
        <taxon>Cionidae</taxon>
        <taxon>Ciona</taxon>
    </lineage>
</organism>
<proteinExistence type="predicted"/>
<sequence length="53" mass="5777">AQGIYKSNVPIGLSTRANSRYGRILFGAFLTNCDILYVFASCILFSLNSSLLS</sequence>
<reference evidence="3" key="1">
    <citation type="journal article" date="2002" name="Science">
        <title>The draft genome of Ciona intestinalis: insights into chordate and vertebrate origins.</title>
        <authorList>
            <person name="Dehal P."/>
            <person name="Satou Y."/>
            <person name="Campbell R.K."/>
            <person name="Chapman J."/>
            <person name="Degnan B."/>
            <person name="De Tomaso A."/>
            <person name="Davidson B."/>
            <person name="Di Gregorio A."/>
            <person name="Gelpke M."/>
            <person name="Goodstein D.M."/>
            <person name="Harafuji N."/>
            <person name="Hastings K.E."/>
            <person name="Ho I."/>
            <person name="Hotta K."/>
            <person name="Huang W."/>
            <person name="Kawashima T."/>
            <person name="Lemaire P."/>
            <person name="Martinez D."/>
            <person name="Meinertzhagen I.A."/>
            <person name="Necula S."/>
            <person name="Nonaka M."/>
            <person name="Putnam N."/>
            <person name="Rash S."/>
            <person name="Saiga H."/>
            <person name="Satake M."/>
            <person name="Terry A."/>
            <person name="Yamada L."/>
            <person name="Wang H.G."/>
            <person name="Awazu S."/>
            <person name="Azumi K."/>
            <person name="Boore J."/>
            <person name="Branno M."/>
            <person name="Chin-Bow S."/>
            <person name="DeSantis R."/>
            <person name="Doyle S."/>
            <person name="Francino P."/>
            <person name="Keys D.N."/>
            <person name="Haga S."/>
            <person name="Hayashi H."/>
            <person name="Hino K."/>
            <person name="Imai K.S."/>
            <person name="Inaba K."/>
            <person name="Kano S."/>
            <person name="Kobayashi K."/>
            <person name="Kobayashi M."/>
            <person name="Lee B.I."/>
            <person name="Makabe K.W."/>
            <person name="Manohar C."/>
            <person name="Matassi G."/>
            <person name="Medina M."/>
            <person name="Mochizuki Y."/>
            <person name="Mount S."/>
            <person name="Morishita T."/>
            <person name="Miura S."/>
            <person name="Nakayama A."/>
            <person name="Nishizaka S."/>
            <person name="Nomoto H."/>
            <person name="Ohta F."/>
            <person name="Oishi K."/>
            <person name="Rigoutsos I."/>
            <person name="Sano M."/>
            <person name="Sasaki A."/>
            <person name="Sasakura Y."/>
            <person name="Shoguchi E."/>
            <person name="Shin-i T."/>
            <person name="Spagnuolo A."/>
            <person name="Stainier D."/>
            <person name="Suzuki M.M."/>
            <person name="Tassy O."/>
            <person name="Takatori N."/>
            <person name="Tokuoka M."/>
            <person name="Yagi K."/>
            <person name="Yoshizaki F."/>
            <person name="Wada S."/>
            <person name="Zhang C."/>
            <person name="Hyatt P.D."/>
            <person name="Larimer F."/>
            <person name="Detter C."/>
            <person name="Doggett N."/>
            <person name="Glavina T."/>
            <person name="Hawkins T."/>
            <person name="Richardson P."/>
            <person name="Lucas S."/>
            <person name="Kohara Y."/>
            <person name="Levine M."/>
            <person name="Satoh N."/>
            <person name="Rokhsar D.S."/>
        </authorList>
    </citation>
    <scope>NUCLEOTIDE SEQUENCE [LARGE SCALE GENOMIC DNA]</scope>
</reference>
<accession>H2XXD6</accession>
<reference evidence="2" key="2">
    <citation type="submission" date="2025-08" db="UniProtKB">
        <authorList>
            <consortium name="Ensembl"/>
        </authorList>
    </citation>
    <scope>IDENTIFICATION</scope>
</reference>
<keyword evidence="3" id="KW-1185">Reference proteome</keyword>
<dbReference type="InParanoid" id="H2XXD6"/>